<dbReference type="Proteomes" id="UP001195914">
    <property type="component" value="Unassembled WGS sequence"/>
</dbReference>
<dbReference type="EMBL" id="JAHBMH010000044">
    <property type="protein sequence ID" value="KAK1936504.1"/>
    <property type="molecule type" value="Genomic_DNA"/>
</dbReference>
<organism evidence="1 2">
    <name type="scientific">Babesia divergens</name>
    <dbReference type="NCBI Taxonomy" id="32595"/>
    <lineage>
        <taxon>Eukaryota</taxon>
        <taxon>Sar</taxon>
        <taxon>Alveolata</taxon>
        <taxon>Apicomplexa</taxon>
        <taxon>Aconoidasida</taxon>
        <taxon>Piroplasmida</taxon>
        <taxon>Babesiidae</taxon>
        <taxon>Babesia</taxon>
    </lineage>
</organism>
<reference evidence="1" key="2">
    <citation type="submission" date="2021-05" db="EMBL/GenBank/DDBJ databases">
        <authorList>
            <person name="Pain A."/>
        </authorList>
    </citation>
    <scope>NUCLEOTIDE SEQUENCE</scope>
    <source>
        <strain evidence="1">1802A</strain>
    </source>
</reference>
<evidence type="ECO:0000313" key="1">
    <source>
        <dbReference type="EMBL" id="KAK1936504.1"/>
    </source>
</evidence>
<reference evidence="1" key="1">
    <citation type="journal article" date="2014" name="Nucleic Acids Res.">
        <title>The evolutionary dynamics of variant antigen genes in Babesia reveal a history of genomic innovation underlying host-parasite interaction.</title>
        <authorList>
            <person name="Jackson A.P."/>
            <person name="Otto T.D."/>
            <person name="Darby A."/>
            <person name="Ramaprasad A."/>
            <person name="Xia D."/>
            <person name="Echaide I.E."/>
            <person name="Farber M."/>
            <person name="Gahlot S."/>
            <person name="Gamble J."/>
            <person name="Gupta D."/>
            <person name="Gupta Y."/>
            <person name="Jackson L."/>
            <person name="Malandrin L."/>
            <person name="Malas T.B."/>
            <person name="Moussa E."/>
            <person name="Nair M."/>
            <person name="Reid A.J."/>
            <person name="Sanders M."/>
            <person name="Sharma J."/>
            <person name="Tracey A."/>
            <person name="Quail M.A."/>
            <person name="Weir W."/>
            <person name="Wastling J.M."/>
            <person name="Hall N."/>
            <person name="Willadsen P."/>
            <person name="Lingelbach K."/>
            <person name="Shiels B."/>
            <person name="Tait A."/>
            <person name="Berriman M."/>
            <person name="Allred D.R."/>
            <person name="Pain A."/>
        </authorList>
    </citation>
    <scope>NUCLEOTIDE SEQUENCE</scope>
    <source>
        <strain evidence="1">1802A</strain>
    </source>
</reference>
<dbReference type="InterPro" id="IPR029056">
    <property type="entry name" value="Ribokinase-like"/>
</dbReference>
<accession>A0AAD9LIE8</accession>
<comment type="caution">
    <text evidence="1">The sequence shown here is derived from an EMBL/GenBank/DDBJ whole genome shotgun (WGS) entry which is preliminary data.</text>
</comment>
<sequence>MVRFNPVSKRIGLVGRTSRIVFHRSFSSQSPADVIDGASDKVIKSTHAFLEDATPEKLLELTATYWRRLRCAKPLLLTCNIDKAVEMRCADAILATGATCHATTDINALLDKLTLNKESQGIIGCYINVDSFATKVDTYKEACESLNKCCNSIMVDISMPLDFQPAHFTRIDEMVTPKKDNNILTQLALLKPDVIRFIHGTWQYFAAIAPEEMFSQLQENDTDMAKLNRCNTISERYNAVVIDCGMIRFVNTRQHADMYPIMMNASDREGVVFPRSLSILKKIHGFDSMAGGVIAAMLSVSSSKSMLACITSIIGIDYSSEKCVDISEGPGTLAVNFVDKIHRISTSPDNLLKHDSPIKFLKRVNVPIDGEHGPLCANSE</sequence>
<dbReference type="AlphaFoldDB" id="A0AAD9LIE8"/>
<keyword evidence="2" id="KW-1185">Reference proteome</keyword>
<protein>
    <submittedName>
        <fullName evidence="1">Uncharacterized protein</fullName>
    </submittedName>
</protein>
<dbReference type="Gene3D" id="3.40.1190.20">
    <property type="match status" value="1"/>
</dbReference>
<name>A0AAD9LIE8_BABDI</name>
<evidence type="ECO:0000313" key="2">
    <source>
        <dbReference type="Proteomes" id="UP001195914"/>
    </source>
</evidence>
<proteinExistence type="predicted"/>
<gene>
    <name evidence="1" type="ORF">X943_003913</name>
</gene>